<protein>
    <recommendedName>
        <fullName evidence="3">F-box domain-containing protein</fullName>
    </recommendedName>
</protein>
<dbReference type="AlphaFoldDB" id="A0AAD6ZTV5"/>
<sequence>MHQTSPLNVQVLLDHCLFYLHSLHDLRCCAQVSPLWVYPAQSRIFRALQIANTTWNHRLEVLASSLHLVLHIRTLHIHISTDTDALATLSTICASPFTHVDAVAFAYNRLLPRADIPPLQALLALPTVQLVKLQCTFYDPDVDHFVRLWDQASGIRHVALVCNIPQRSRAFGIDSLLPFPTPQGAIPLDALHLSSTEMLDYYLLAHSRPFNLSKLKSLSIGWRARIS</sequence>
<proteinExistence type="predicted"/>
<evidence type="ECO:0000313" key="1">
    <source>
        <dbReference type="EMBL" id="KAJ7339281.1"/>
    </source>
</evidence>
<keyword evidence="2" id="KW-1185">Reference proteome</keyword>
<evidence type="ECO:0000313" key="2">
    <source>
        <dbReference type="Proteomes" id="UP001218218"/>
    </source>
</evidence>
<reference evidence="1" key="1">
    <citation type="submission" date="2023-03" db="EMBL/GenBank/DDBJ databases">
        <title>Massive genome expansion in bonnet fungi (Mycena s.s.) driven by repeated elements and novel gene families across ecological guilds.</title>
        <authorList>
            <consortium name="Lawrence Berkeley National Laboratory"/>
            <person name="Harder C.B."/>
            <person name="Miyauchi S."/>
            <person name="Viragh M."/>
            <person name="Kuo A."/>
            <person name="Thoen E."/>
            <person name="Andreopoulos B."/>
            <person name="Lu D."/>
            <person name="Skrede I."/>
            <person name="Drula E."/>
            <person name="Henrissat B."/>
            <person name="Morin E."/>
            <person name="Kohler A."/>
            <person name="Barry K."/>
            <person name="LaButti K."/>
            <person name="Morin E."/>
            <person name="Salamov A."/>
            <person name="Lipzen A."/>
            <person name="Mereny Z."/>
            <person name="Hegedus B."/>
            <person name="Baldrian P."/>
            <person name="Stursova M."/>
            <person name="Weitz H."/>
            <person name="Taylor A."/>
            <person name="Grigoriev I.V."/>
            <person name="Nagy L.G."/>
            <person name="Martin F."/>
            <person name="Kauserud H."/>
        </authorList>
    </citation>
    <scope>NUCLEOTIDE SEQUENCE</scope>
    <source>
        <strain evidence="1">CBHHK002</strain>
    </source>
</reference>
<evidence type="ECO:0008006" key="3">
    <source>
        <dbReference type="Google" id="ProtNLM"/>
    </source>
</evidence>
<gene>
    <name evidence="1" type="ORF">DFH08DRAFT_251568</name>
</gene>
<dbReference type="EMBL" id="JARIHO010000028">
    <property type="protein sequence ID" value="KAJ7339281.1"/>
    <property type="molecule type" value="Genomic_DNA"/>
</dbReference>
<name>A0AAD6ZTV5_9AGAR</name>
<comment type="caution">
    <text evidence="1">The sequence shown here is derived from an EMBL/GenBank/DDBJ whole genome shotgun (WGS) entry which is preliminary data.</text>
</comment>
<organism evidence="1 2">
    <name type="scientific">Mycena albidolilacea</name>
    <dbReference type="NCBI Taxonomy" id="1033008"/>
    <lineage>
        <taxon>Eukaryota</taxon>
        <taxon>Fungi</taxon>
        <taxon>Dikarya</taxon>
        <taxon>Basidiomycota</taxon>
        <taxon>Agaricomycotina</taxon>
        <taxon>Agaricomycetes</taxon>
        <taxon>Agaricomycetidae</taxon>
        <taxon>Agaricales</taxon>
        <taxon>Marasmiineae</taxon>
        <taxon>Mycenaceae</taxon>
        <taxon>Mycena</taxon>
    </lineage>
</organism>
<accession>A0AAD6ZTV5</accession>
<dbReference type="Proteomes" id="UP001218218">
    <property type="component" value="Unassembled WGS sequence"/>
</dbReference>